<protein>
    <recommendedName>
        <fullName evidence="4">Peptidase M10 serralysin C-terminal domain-containing protein</fullName>
    </recommendedName>
</protein>
<comment type="subcellular location">
    <subcellularLocation>
        <location evidence="1">Secreted</location>
    </subcellularLocation>
</comment>
<keyword evidence="6" id="KW-1185">Reference proteome</keyword>
<name>A0ABT8X9N0_9HYPH</name>
<sequence>MANMTPQEQLMLELINRARMNPAGEAKRFDIDLNEGISGSSKISTAPKQVLAGNDKIALAADKHSSWMLAHDVFSHGETKGTSGFTGAGPTDRIKAAGFQLAGSWTTAENIAFSGTTASINSAARTQMIIDQHSDLFIDEGIAGRGHRINILSDKIQEIGIGQKIGVFTSGGNAFNASMVTQDFAKSGNKVFVTGVVYKDKVVQDNFFSVGEQMKNVSVTSSGAVSDKTGEGGGYELLYTAGGNKMVNFALSTGKLTVGLALGSSNVKIDVVNGNEVWANATIKSVSSNVKEVHVLGILKTDLTGADGTQKLFGNGKVNVLKGLGGDDKLTGGGGADDLYGGSGADRFIFKALSDSKVESKGRDTIFDFSHAAGDRIDLSAIDAITSTSKNDAFTFIGTKAFSGKAGELRFVEKSSDTYIYANVDTDKAAEFAIHLDDKVTLIKGDFIL</sequence>
<gene>
    <name evidence="5" type="ORF">GB928_001975</name>
</gene>
<dbReference type="Pfam" id="PF08548">
    <property type="entry name" value="Peptidase_M10_C"/>
    <property type="match status" value="1"/>
</dbReference>
<evidence type="ECO:0000256" key="3">
    <source>
        <dbReference type="ARBA" id="ARBA00022737"/>
    </source>
</evidence>
<dbReference type="CDD" id="cd05379">
    <property type="entry name" value="CAP_bacterial"/>
    <property type="match status" value="1"/>
</dbReference>
<dbReference type="InterPro" id="IPR011049">
    <property type="entry name" value="Serralysin-like_metalloprot_C"/>
</dbReference>
<dbReference type="EMBL" id="WHSC02000001">
    <property type="protein sequence ID" value="MDO6119945.1"/>
    <property type="molecule type" value="Genomic_DNA"/>
</dbReference>
<dbReference type="SUPFAM" id="SSF51120">
    <property type="entry name" value="beta-Roll"/>
    <property type="match status" value="1"/>
</dbReference>
<dbReference type="PANTHER" id="PTHR31157:SF1">
    <property type="entry name" value="SCP DOMAIN-CONTAINING PROTEIN"/>
    <property type="match status" value="1"/>
</dbReference>
<evidence type="ECO:0000313" key="5">
    <source>
        <dbReference type="EMBL" id="MDO6119945.1"/>
    </source>
</evidence>
<dbReference type="RefSeq" id="WP_244759149.1">
    <property type="nucleotide sequence ID" value="NZ_JALJCJ010000001.1"/>
</dbReference>
<dbReference type="PROSITE" id="PS00330">
    <property type="entry name" value="HEMOLYSIN_CALCIUM"/>
    <property type="match status" value="1"/>
</dbReference>
<evidence type="ECO:0000313" key="6">
    <source>
        <dbReference type="Proteomes" id="UP001177080"/>
    </source>
</evidence>
<dbReference type="InterPro" id="IPR018511">
    <property type="entry name" value="Hemolysin-typ_Ca-bd_CS"/>
</dbReference>
<dbReference type="PANTHER" id="PTHR31157">
    <property type="entry name" value="SCP DOMAIN-CONTAINING PROTEIN"/>
    <property type="match status" value="1"/>
</dbReference>
<dbReference type="Proteomes" id="UP001177080">
    <property type="component" value="Unassembled WGS sequence"/>
</dbReference>
<accession>A0ABT8X9N0</accession>
<evidence type="ECO:0000259" key="4">
    <source>
        <dbReference type="Pfam" id="PF08548"/>
    </source>
</evidence>
<keyword evidence="2" id="KW-0964">Secreted</keyword>
<reference evidence="5" key="1">
    <citation type="submission" date="2022-04" db="EMBL/GenBank/DDBJ databases">
        <title>Shinella lacus sp. nov., a novel member of the genus Shinella from water.</title>
        <authorList>
            <person name="Deng Y."/>
        </authorList>
    </citation>
    <scope>NUCLEOTIDE SEQUENCE</scope>
    <source>
        <strain evidence="5">JCM 31239</strain>
    </source>
</reference>
<feature type="domain" description="Peptidase M10 serralysin C-terminal" evidence="4">
    <location>
        <begin position="315"/>
        <end position="448"/>
    </location>
</feature>
<evidence type="ECO:0000256" key="2">
    <source>
        <dbReference type="ARBA" id="ARBA00022525"/>
    </source>
</evidence>
<dbReference type="PRINTS" id="PR00313">
    <property type="entry name" value="CABNDNGRPT"/>
</dbReference>
<comment type="caution">
    <text evidence="5">The sequence shown here is derived from an EMBL/GenBank/DDBJ whole genome shotgun (WGS) entry which is preliminary data.</text>
</comment>
<dbReference type="Gene3D" id="3.40.33.10">
    <property type="entry name" value="CAP"/>
    <property type="match status" value="1"/>
</dbReference>
<keyword evidence="3" id="KW-0677">Repeat</keyword>
<proteinExistence type="predicted"/>
<organism evidence="5 6">
    <name type="scientific">Shinella curvata</name>
    <dbReference type="NCBI Taxonomy" id="1817964"/>
    <lineage>
        <taxon>Bacteria</taxon>
        <taxon>Pseudomonadati</taxon>
        <taxon>Pseudomonadota</taxon>
        <taxon>Alphaproteobacteria</taxon>
        <taxon>Hyphomicrobiales</taxon>
        <taxon>Rhizobiaceae</taxon>
        <taxon>Shinella</taxon>
    </lineage>
</organism>
<dbReference type="SUPFAM" id="SSF55797">
    <property type="entry name" value="PR-1-like"/>
    <property type="match status" value="1"/>
</dbReference>
<dbReference type="InterPro" id="IPR013858">
    <property type="entry name" value="Peptidase_M10B_C"/>
</dbReference>
<dbReference type="Gene3D" id="2.150.10.10">
    <property type="entry name" value="Serralysin-like metalloprotease, C-terminal"/>
    <property type="match status" value="1"/>
</dbReference>
<dbReference type="InterPro" id="IPR035940">
    <property type="entry name" value="CAP_sf"/>
</dbReference>
<evidence type="ECO:0000256" key="1">
    <source>
        <dbReference type="ARBA" id="ARBA00004613"/>
    </source>
</evidence>